<sequence>MQTPYSGLVTSRSLKPLESRNAIHATPPLYMTKGSFSFTWEIKNSKENGKVSGATDKAKGDIALSHVSFILMAEMQLKENE</sequence>
<name>A0A151MDS3_ALLMI</name>
<accession>A0A151MDS3</accession>
<evidence type="ECO:0000313" key="1">
    <source>
        <dbReference type="EMBL" id="KYO22639.1"/>
    </source>
</evidence>
<organism evidence="1 2">
    <name type="scientific">Alligator mississippiensis</name>
    <name type="common">American alligator</name>
    <dbReference type="NCBI Taxonomy" id="8496"/>
    <lineage>
        <taxon>Eukaryota</taxon>
        <taxon>Metazoa</taxon>
        <taxon>Chordata</taxon>
        <taxon>Craniata</taxon>
        <taxon>Vertebrata</taxon>
        <taxon>Euteleostomi</taxon>
        <taxon>Archelosauria</taxon>
        <taxon>Archosauria</taxon>
        <taxon>Crocodylia</taxon>
        <taxon>Alligatoridae</taxon>
        <taxon>Alligatorinae</taxon>
        <taxon>Alligator</taxon>
    </lineage>
</organism>
<reference evidence="1 2" key="1">
    <citation type="journal article" date="2012" name="Genome Biol.">
        <title>Sequencing three crocodilian genomes to illuminate the evolution of archosaurs and amniotes.</title>
        <authorList>
            <person name="St John J.A."/>
            <person name="Braun E.L."/>
            <person name="Isberg S.R."/>
            <person name="Miles L.G."/>
            <person name="Chong A.Y."/>
            <person name="Gongora J."/>
            <person name="Dalzell P."/>
            <person name="Moran C."/>
            <person name="Bed'hom B."/>
            <person name="Abzhanov A."/>
            <person name="Burgess S.C."/>
            <person name="Cooksey A.M."/>
            <person name="Castoe T.A."/>
            <person name="Crawford N.G."/>
            <person name="Densmore L.D."/>
            <person name="Drew J.C."/>
            <person name="Edwards S.V."/>
            <person name="Faircloth B.C."/>
            <person name="Fujita M.K."/>
            <person name="Greenwold M.J."/>
            <person name="Hoffmann F.G."/>
            <person name="Howard J.M."/>
            <person name="Iguchi T."/>
            <person name="Janes D.E."/>
            <person name="Khan S.Y."/>
            <person name="Kohno S."/>
            <person name="de Koning A.J."/>
            <person name="Lance S.L."/>
            <person name="McCarthy F.M."/>
            <person name="McCormack J.E."/>
            <person name="Merchant M.E."/>
            <person name="Peterson D.G."/>
            <person name="Pollock D.D."/>
            <person name="Pourmand N."/>
            <person name="Raney B.J."/>
            <person name="Roessler K.A."/>
            <person name="Sanford J.R."/>
            <person name="Sawyer R.H."/>
            <person name="Schmidt C.J."/>
            <person name="Triplett E.W."/>
            <person name="Tuberville T.D."/>
            <person name="Venegas-Anaya M."/>
            <person name="Howard J.T."/>
            <person name="Jarvis E.D."/>
            <person name="Guillette L.J.Jr."/>
            <person name="Glenn T.C."/>
            <person name="Green R.E."/>
            <person name="Ray D.A."/>
        </authorList>
    </citation>
    <scope>NUCLEOTIDE SEQUENCE [LARGE SCALE GENOMIC DNA]</scope>
    <source>
        <strain evidence="1">KSC_2009_1</strain>
    </source>
</reference>
<gene>
    <name evidence="1" type="ORF">Y1Q_0003155</name>
</gene>
<dbReference type="Proteomes" id="UP000050525">
    <property type="component" value="Unassembled WGS sequence"/>
</dbReference>
<dbReference type="EMBL" id="AKHW03006231">
    <property type="protein sequence ID" value="KYO22639.1"/>
    <property type="molecule type" value="Genomic_DNA"/>
</dbReference>
<proteinExistence type="predicted"/>
<dbReference type="AlphaFoldDB" id="A0A151MDS3"/>
<evidence type="ECO:0000313" key="2">
    <source>
        <dbReference type="Proteomes" id="UP000050525"/>
    </source>
</evidence>
<protein>
    <submittedName>
        <fullName evidence="1">Uncharacterized protein</fullName>
    </submittedName>
</protein>
<comment type="caution">
    <text evidence="1">The sequence shown here is derived from an EMBL/GenBank/DDBJ whole genome shotgun (WGS) entry which is preliminary data.</text>
</comment>
<keyword evidence="2" id="KW-1185">Reference proteome</keyword>